<dbReference type="SUPFAM" id="SSF46689">
    <property type="entry name" value="Homeodomain-like"/>
    <property type="match status" value="1"/>
</dbReference>
<keyword evidence="1" id="KW-0805">Transcription regulation</keyword>
<name>A0A7I9VC91_9ACTN</name>
<dbReference type="InterPro" id="IPR050109">
    <property type="entry name" value="HTH-type_TetR-like_transc_reg"/>
</dbReference>
<gene>
    <name evidence="6" type="ORF">nbrc107696_33500</name>
</gene>
<organism evidence="6 7">
    <name type="scientific">Gordonia spumicola</name>
    <dbReference type="NCBI Taxonomy" id="589161"/>
    <lineage>
        <taxon>Bacteria</taxon>
        <taxon>Bacillati</taxon>
        <taxon>Actinomycetota</taxon>
        <taxon>Actinomycetes</taxon>
        <taxon>Mycobacteriales</taxon>
        <taxon>Gordoniaceae</taxon>
        <taxon>Gordonia</taxon>
    </lineage>
</organism>
<evidence type="ECO:0000313" key="6">
    <source>
        <dbReference type="EMBL" id="GEE02904.1"/>
    </source>
</evidence>
<evidence type="ECO:0000256" key="3">
    <source>
        <dbReference type="ARBA" id="ARBA00023163"/>
    </source>
</evidence>
<dbReference type="GO" id="GO:0003700">
    <property type="term" value="F:DNA-binding transcription factor activity"/>
    <property type="evidence" value="ECO:0007669"/>
    <property type="project" value="TreeGrafter"/>
</dbReference>
<keyword evidence="7" id="KW-1185">Reference proteome</keyword>
<dbReference type="AlphaFoldDB" id="A0A7I9VC91"/>
<dbReference type="EMBL" id="BJOV01000005">
    <property type="protein sequence ID" value="GEE02904.1"/>
    <property type="molecule type" value="Genomic_DNA"/>
</dbReference>
<protein>
    <submittedName>
        <fullName evidence="6">TetR family transcriptional regulator</fullName>
    </submittedName>
</protein>
<dbReference type="GO" id="GO:0000976">
    <property type="term" value="F:transcription cis-regulatory region binding"/>
    <property type="evidence" value="ECO:0007669"/>
    <property type="project" value="TreeGrafter"/>
</dbReference>
<accession>A0A7I9VC91</accession>
<evidence type="ECO:0000313" key="7">
    <source>
        <dbReference type="Proteomes" id="UP000444960"/>
    </source>
</evidence>
<dbReference type="PANTHER" id="PTHR30055:SF234">
    <property type="entry name" value="HTH-TYPE TRANSCRIPTIONAL REGULATOR BETI"/>
    <property type="match status" value="1"/>
</dbReference>
<dbReference type="PROSITE" id="PS50977">
    <property type="entry name" value="HTH_TETR_2"/>
    <property type="match status" value="1"/>
</dbReference>
<keyword evidence="3" id="KW-0804">Transcription</keyword>
<evidence type="ECO:0000256" key="1">
    <source>
        <dbReference type="ARBA" id="ARBA00023015"/>
    </source>
</evidence>
<comment type="caution">
    <text evidence="6">The sequence shown here is derived from an EMBL/GenBank/DDBJ whole genome shotgun (WGS) entry which is preliminary data.</text>
</comment>
<feature type="domain" description="HTH tetR-type" evidence="5">
    <location>
        <begin position="20"/>
        <end position="80"/>
    </location>
</feature>
<feature type="DNA-binding region" description="H-T-H motif" evidence="4">
    <location>
        <begin position="43"/>
        <end position="62"/>
    </location>
</feature>
<proteinExistence type="predicted"/>
<dbReference type="InterPro" id="IPR009057">
    <property type="entry name" value="Homeodomain-like_sf"/>
</dbReference>
<sequence length="209" mass="22544">MTRQAAVRDYGGVSAEERRGDRRRRLLAAGRHTWGSSGVADIGVRGVCRDAELAHRYFYESFDNRDAFIVAIADQVRSELMTTLVDASTADGGTIEERLRAALTAFLLAVSDDPSMLSIMTADVSSVAGLENRRRETLDLVAEVVLAHLAALPGSTITGDAVPELHKAAQFVVGGVNRLVENWLIDRDVTVERLADTCTRLCMAAAAGV</sequence>
<dbReference type="RefSeq" id="WP_161896528.1">
    <property type="nucleotide sequence ID" value="NZ_BJOV01000005.1"/>
</dbReference>
<dbReference type="Proteomes" id="UP000444960">
    <property type="component" value="Unassembled WGS sequence"/>
</dbReference>
<evidence type="ECO:0000256" key="2">
    <source>
        <dbReference type="ARBA" id="ARBA00023125"/>
    </source>
</evidence>
<dbReference type="InterPro" id="IPR001647">
    <property type="entry name" value="HTH_TetR"/>
</dbReference>
<evidence type="ECO:0000259" key="5">
    <source>
        <dbReference type="PROSITE" id="PS50977"/>
    </source>
</evidence>
<keyword evidence="2 4" id="KW-0238">DNA-binding</keyword>
<reference evidence="7" key="1">
    <citation type="submission" date="2019-06" db="EMBL/GenBank/DDBJ databases">
        <title>Gordonia isolated from sludge of a wastewater treatment plant.</title>
        <authorList>
            <person name="Tamura T."/>
            <person name="Aoyama K."/>
            <person name="Kang Y."/>
            <person name="Saito S."/>
            <person name="Akiyama N."/>
            <person name="Yazawa K."/>
            <person name="Gonoi T."/>
            <person name="Mikami Y."/>
        </authorList>
    </citation>
    <scope>NUCLEOTIDE SEQUENCE [LARGE SCALE GENOMIC DNA]</scope>
    <source>
        <strain evidence="7">NBRC 107696</strain>
    </source>
</reference>
<evidence type="ECO:0000256" key="4">
    <source>
        <dbReference type="PROSITE-ProRule" id="PRU00335"/>
    </source>
</evidence>
<dbReference type="PANTHER" id="PTHR30055">
    <property type="entry name" value="HTH-TYPE TRANSCRIPTIONAL REGULATOR RUTR"/>
    <property type="match status" value="1"/>
</dbReference>
<dbReference type="OrthoDB" id="9790413at2"/>
<dbReference type="Gene3D" id="1.10.357.10">
    <property type="entry name" value="Tetracycline Repressor, domain 2"/>
    <property type="match status" value="1"/>
</dbReference>